<dbReference type="SMART" id="SM00869">
    <property type="entry name" value="Autotransporter"/>
    <property type="match status" value="1"/>
</dbReference>
<dbReference type="InterPro" id="IPR015919">
    <property type="entry name" value="Cadherin-like_sf"/>
</dbReference>
<dbReference type="CDD" id="cd11304">
    <property type="entry name" value="Cadherin_repeat"/>
    <property type="match status" value="1"/>
</dbReference>
<dbReference type="InterPro" id="IPR014756">
    <property type="entry name" value="Ig_E-set"/>
</dbReference>
<dbReference type="SMART" id="SM00429">
    <property type="entry name" value="IPT"/>
    <property type="match status" value="2"/>
</dbReference>
<dbReference type="Pfam" id="PF05345">
    <property type="entry name" value="He_PIG"/>
    <property type="match status" value="3"/>
</dbReference>
<dbReference type="Pfam" id="PF12733">
    <property type="entry name" value="Cadherin-like"/>
    <property type="match status" value="1"/>
</dbReference>
<evidence type="ECO:0000259" key="3">
    <source>
        <dbReference type="SMART" id="SM00429"/>
    </source>
</evidence>
<dbReference type="CDD" id="cd00102">
    <property type="entry name" value="IPT"/>
    <property type="match status" value="1"/>
</dbReference>
<evidence type="ECO:0000313" key="5">
    <source>
        <dbReference type="EMBL" id="MBE1508255.1"/>
    </source>
</evidence>
<evidence type="ECO:0000259" key="4">
    <source>
        <dbReference type="SMART" id="SM00869"/>
    </source>
</evidence>
<feature type="chain" id="PRO_5046541930" description="Autotransporter domain-containing protein" evidence="2">
    <location>
        <begin position="20"/>
        <end position="1138"/>
    </location>
</feature>
<dbReference type="EMBL" id="JADBEC010000002">
    <property type="protein sequence ID" value="MBE1508255.1"/>
    <property type="molecule type" value="Genomic_DNA"/>
</dbReference>
<protein>
    <recommendedName>
        <fullName evidence="7">Autotransporter domain-containing protein</fullName>
    </recommendedName>
</protein>
<dbReference type="SUPFAM" id="SSF49313">
    <property type="entry name" value="Cadherin-like"/>
    <property type="match status" value="1"/>
</dbReference>
<sequence length="1138" mass="118782">MAIVFFGLVLAAVPAPVYADEGYSCSFDFTVPKALQAYNIDTYQGGDCDNLRLGLFENFGLFVSEQTPFAANGARPLRAASGNWYTFTQINGRYQFSLTDQVAEGIDTFYLHYYNGDGEGEGENAPTTVGTFTLHLTAPPIPPVPTVTAISPSSGRIGGGASVTISGAGFGAVPDNGAVKFGNATAEYTVVSDSQITATSPAANGEGTVAVTVTTAGGTSPESNNAAFTYVAAPVITGLSTSEGPTSGNFTVKILGSGFSNVAQVLFGSNAALFEVNGDGEIHAYAPSHDAGTVYITLRGLNGTSAANDASKFTYKAPASSDATLSSLAFPNVSLSPTFSSGTEVYRATVPNSQFMTTAIPTATDPDARVEVNGQPVLAGSSSNAINLEPGENTVIVKVTAPDETTTKTYTVIITRQEPDAQQLSLLPADGTSFPLQVGQYFQQMLVPSGGVGIYAFGLDPNGDDLPPGIHLSSDGMFSGSPTAAGDSYVRIVLVDNNGENRVTNTYHFSVSEAPEQSLTLAPSDGTTIHATKGVFFRQAFIASGGSGSYHYFVTGAVPQGLMIEENGTISGTPTLTGTYYLSYRVMDAADPSLSVEAKYTLIIDTASSTSFTFSPASGSRLTAGMAGEEYDASITATGGSGELTYRLESGDLPDGLSLDASTGELKGTVDEGADIRDYTFTISATDSNDQTGSATYTLTIKTRTVTAADKVVSVSAGSSPLNVNLVKGATGGPFVNAEMTYVEPANAGTVAIVNGEFAQSNGPTAIGWYLKFTPNSSYQGEVRVGYRLTSALGVSNTGTVTYMLAADAAKVAEDIDHLVHGFVQSRQNLIANSVHVPGLMERRQMANATDPVTARMMPSDQGMTVSFSTSLAQIEAARDNADGLGGGNAELSPFNIWIDGTFLAHSRDENDGKWGAFAMISAGADYLLTDKALVGLSVHYDRMTDPTEEDAELTGNGWLAGPYASLEIGKGVFWDTSLLYGGSANDIDTAFWDGNFDTSRWLFDTSVSGRWNLDAVTTIQPKLRAIYLSEKVDDYIVENDGGDVIGLDGFTEEQLRVSIGAEIARVSTLENDMTLTRKFGGTVGYSAVDGSGMFGSVTAGLSLQMADGWSIDGGLLFNIEGDGDKSVGGKVGVSGRM</sequence>
<dbReference type="Gene3D" id="2.40.128.130">
    <property type="entry name" value="Autotransporter beta-domain"/>
    <property type="match status" value="1"/>
</dbReference>
<dbReference type="PANTHER" id="PTHR46769">
    <property type="entry name" value="POLYCYSTIC KIDNEY AND HEPATIC DISEASE 1 (AUTOSOMAL RECESSIVE)-LIKE 1"/>
    <property type="match status" value="1"/>
</dbReference>
<evidence type="ECO:0008006" key="7">
    <source>
        <dbReference type="Google" id="ProtNLM"/>
    </source>
</evidence>
<name>A0ABR9IYV0_RHIVS</name>
<dbReference type="InterPro" id="IPR002909">
    <property type="entry name" value="IPT_dom"/>
</dbReference>
<feature type="domain" description="Autotransporter" evidence="4">
    <location>
        <begin position="894"/>
        <end position="1127"/>
    </location>
</feature>
<dbReference type="InterPro" id="IPR025883">
    <property type="entry name" value="Cadherin-like_domain"/>
</dbReference>
<dbReference type="InterPro" id="IPR052387">
    <property type="entry name" value="Fibrocystin"/>
</dbReference>
<feature type="domain" description="IPT/TIG" evidence="3">
    <location>
        <begin position="144"/>
        <end position="231"/>
    </location>
</feature>
<dbReference type="InterPro" id="IPR013783">
    <property type="entry name" value="Ig-like_fold"/>
</dbReference>
<dbReference type="InterPro" id="IPR005546">
    <property type="entry name" value="Autotransporte_beta"/>
</dbReference>
<accession>A0ABR9IYV0</accession>
<dbReference type="SUPFAM" id="SSF81296">
    <property type="entry name" value="E set domains"/>
    <property type="match status" value="2"/>
</dbReference>
<reference evidence="5 6" key="1">
    <citation type="submission" date="2020-10" db="EMBL/GenBank/DDBJ databases">
        <title>Sequencing the genomes of 1000 actinobacteria strains.</title>
        <authorList>
            <person name="Klenk H.-P."/>
        </authorList>
    </citation>
    <scope>NUCLEOTIDE SEQUENCE [LARGE SCALE GENOMIC DNA]</scope>
    <source>
        <strain evidence="5 6">DSM 7307</strain>
    </source>
</reference>
<dbReference type="Pfam" id="PF01833">
    <property type="entry name" value="TIG"/>
    <property type="match status" value="2"/>
</dbReference>
<evidence type="ECO:0000256" key="2">
    <source>
        <dbReference type="SAM" id="SignalP"/>
    </source>
</evidence>
<dbReference type="CDD" id="cd00603">
    <property type="entry name" value="IPT_PCSR"/>
    <property type="match status" value="1"/>
</dbReference>
<dbReference type="PANTHER" id="PTHR46769:SF2">
    <property type="entry name" value="FIBROCYSTIN-L ISOFORM 2 PRECURSOR-RELATED"/>
    <property type="match status" value="1"/>
</dbReference>
<dbReference type="SUPFAM" id="SSF103515">
    <property type="entry name" value="Autotransporter"/>
    <property type="match status" value="1"/>
</dbReference>
<evidence type="ECO:0000256" key="1">
    <source>
        <dbReference type="ARBA" id="ARBA00022729"/>
    </source>
</evidence>
<keyword evidence="1 2" id="KW-0732">Signal</keyword>
<feature type="domain" description="IPT/TIG" evidence="3">
    <location>
        <begin position="233"/>
        <end position="316"/>
    </location>
</feature>
<dbReference type="InterPro" id="IPR036709">
    <property type="entry name" value="Autotransporte_beta_dom_sf"/>
</dbReference>
<proteinExistence type="predicted"/>
<gene>
    <name evidence="5" type="ORF">H4W29_005500</name>
</gene>
<dbReference type="Gene3D" id="2.60.40.10">
    <property type="entry name" value="Immunoglobulins"/>
    <property type="match status" value="5"/>
</dbReference>
<comment type="caution">
    <text evidence="5">The sequence shown here is derived from an EMBL/GenBank/DDBJ whole genome shotgun (WGS) entry which is preliminary data.</text>
</comment>
<organism evidence="5 6">
    <name type="scientific">Rhizobium viscosum</name>
    <name type="common">Arthrobacter viscosus</name>
    <dbReference type="NCBI Taxonomy" id="1673"/>
    <lineage>
        <taxon>Bacteria</taxon>
        <taxon>Pseudomonadati</taxon>
        <taxon>Pseudomonadota</taxon>
        <taxon>Alphaproteobacteria</taxon>
        <taxon>Hyphomicrobiales</taxon>
        <taxon>Rhizobiaceae</taxon>
        <taxon>Rhizobium/Agrobacterium group</taxon>
        <taxon>Rhizobium</taxon>
    </lineage>
</organism>
<keyword evidence="6" id="KW-1185">Reference proteome</keyword>
<evidence type="ECO:0000313" key="6">
    <source>
        <dbReference type="Proteomes" id="UP000620262"/>
    </source>
</evidence>
<dbReference type="Proteomes" id="UP000620262">
    <property type="component" value="Unassembled WGS sequence"/>
</dbReference>
<feature type="signal peptide" evidence="2">
    <location>
        <begin position="1"/>
        <end position="19"/>
    </location>
</feature>